<evidence type="ECO:0008006" key="3">
    <source>
        <dbReference type="Google" id="ProtNLM"/>
    </source>
</evidence>
<gene>
    <name evidence="1" type="ORF">MA04_02862</name>
</gene>
<accession>A0ABT2R1A1</accession>
<comment type="caution">
    <text evidence="1">The sequence shown here is derived from an EMBL/GenBank/DDBJ whole genome shotgun (WGS) entry which is preliminary data.</text>
</comment>
<dbReference type="EMBL" id="ARXS01000017">
    <property type="protein sequence ID" value="MCU5783562.1"/>
    <property type="molecule type" value="Genomic_DNA"/>
</dbReference>
<organism evidence="1 2">
    <name type="scientific">Alloalcanivorax balearicus MACL04</name>
    <dbReference type="NCBI Taxonomy" id="1177182"/>
    <lineage>
        <taxon>Bacteria</taxon>
        <taxon>Pseudomonadati</taxon>
        <taxon>Pseudomonadota</taxon>
        <taxon>Gammaproteobacteria</taxon>
        <taxon>Oceanospirillales</taxon>
        <taxon>Alcanivoracaceae</taxon>
        <taxon>Alloalcanivorax</taxon>
    </lineage>
</organism>
<keyword evidence="2" id="KW-1185">Reference proteome</keyword>
<proteinExistence type="predicted"/>
<sequence>MQRSAHFSRCRQYRYALWRRWAEGDDYVLLVALNPSTADHRRDDPTIRRCIGFARDWGYSALCVANLFAYRATYPSDLFAADDPVGPRNDQWLNKLSRDASLVVAGWGNHGRHGNRAAQVRDRLGDALHCLRMNGSGEPAHPLYLPKALKPIPMPPVMPANRPDRPGRR</sequence>
<dbReference type="RefSeq" id="WP_262461181.1">
    <property type="nucleotide sequence ID" value="NZ_ARXS01000017.1"/>
</dbReference>
<name>A0ABT2R1A1_9GAMM</name>
<reference evidence="1" key="1">
    <citation type="submission" date="2012-09" db="EMBL/GenBank/DDBJ databases">
        <title>Genome Sequence of alkane-degrading Bacterium Alcanivorax balearicus MACL04.</title>
        <authorList>
            <person name="Lai Q."/>
            <person name="Shao Z."/>
        </authorList>
    </citation>
    <scope>NUCLEOTIDE SEQUENCE</scope>
    <source>
        <strain evidence="1">MACL04</strain>
    </source>
</reference>
<dbReference type="InterPro" id="IPR012441">
    <property type="entry name" value="DUF1643"/>
</dbReference>
<protein>
    <recommendedName>
        <fullName evidence="3">DUF1643 domain-containing protein</fullName>
    </recommendedName>
</protein>
<evidence type="ECO:0000313" key="1">
    <source>
        <dbReference type="EMBL" id="MCU5783562.1"/>
    </source>
</evidence>
<dbReference type="Proteomes" id="UP001064106">
    <property type="component" value="Unassembled WGS sequence"/>
</dbReference>
<dbReference type="Pfam" id="PF07799">
    <property type="entry name" value="DUF1643"/>
    <property type="match status" value="1"/>
</dbReference>
<evidence type="ECO:0000313" key="2">
    <source>
        <dbReference type="Proteomes" id="UP001064106"/>
    </source>
</evidence>